<dbReference type="SMART" id="SM00354">
    <property type="entry name" value="HTH_LACI"/>
    <property type="match status" value="1"/>
</dbReference>
<evidence type="ECO:0000256" key="2">
    <source>
        <dbReference type="ARBA" id="ARBA00023125"/>
    </source>
</evidence>
<name>A0ABS1BAQ5_9MICO</name>
<keyword evidence="3" id="KW-0804">Transcription</keyword>
<dbReference type="EMBL" id="JAEDAJ010000005">
    <property type="protein sequence ID" value="MBK0331744.1"/>
    <property type="molecule type" value="Genomic_DNA"/>
</dbReference>
<accession>A0ABS1BAQ5</accession>
<dbReference type="PROSITE" id="PS50932">
    <property type="entry name" value="HTH_LACI_2"/>
    <property type="match status" value="1"/>
</dbReference>
<evidence type="ECO:0000259" key="4">
    <source>
        <dbReference type="PROSITE" id="PS50932"/>
    </source>
</evidence>
<dbReference type="Proteomes" id="UP000612352">
    <property type="component" value="Unassembled WGS sequence"/>
</dbReference>
<dbReference type="PANTHER" id="PTHR30146">
    <property type="entry name" value="LACI-RELATED TRANSCRIPTIONAL REPRESSOR"/>
    <property type="match status" value="1"/>
</dbReference>
<dbReference type="PANTHER" id="PTHR30146:SF145">
    <property type="entry name" value="RIBOSE OPERON REPRESSOR"/>
    <property type="match status" value="1"/>
</dbReference>
<gene>
    <name evidence="5" type="ORF">I8D64_10040</name>
</gene>
<dbReference type="InterPro" id="IPR010982">
    <property type="entry name" value="Lambda_DNA-bd_dom_sf"/>
</dbReference>
<keyword evidence="1" id="KW-0805">Transcription regulation</keyword>
<dbReference type="PRINTS" id="PR00036">
    <property type="entry name" value="HTHLACI"/>
</dbReference>
<dbReference type="Gene3D" id="3.40.50.2300">
    <property type="match status" value="2"/>
</dbReference>
<dbReference type="Pfam" id="PF00356">
    <property type="entry name" value="LacI"/>
    <property type="match status" value="1"/>
</dbReference>
<dbReference type="InterPro" id="IPR028082">
    <property type="entry name" value="Peripla_BP_I"/>
</dbReference>
<dbReference type="SUPFAM" id="SSF47413">
    <property type="entry name" value="lambda repressor-like DNA-binding domains"/>
    <property type="match status" value="1"/>
</dbReference>
<feature type="domain" description="HTH lacI-type" evidence="4">
    <location>
        <begin position="6"/>
        <end position="60"/>
    </location>
</feature>
<dbReference type="RefSeq" id="WP_200502386.1">
    <property type="nucleotide sequence ID" value="NZ_JAEDAJ010000005.1"/>
</dbReference>
<dbReference type="InterPro" id="IPR000843">
    <property type="entry name" value="HTH_LacI"/>
</dbReference>
<reference evidence="5 6" key="1">
    <citation type="submission" date="2020-12" db="EMBL/GenBank/DDBJ databases">
        <title>Brachybacterium sp. MASK1Z-5, whole genome shotgun sequence.</title>
        <authorList>
            <person name="Tuo L."/>
        </authorList>
    </citation>
    <scope>NUCLEOTIDE SEQUENCE [LARGE SCALE GENOMIC DNA]</scope>
    <source>
        <strain evidence="5 6">MASK1Z-5</strain>
    </source>
</reference>
<proteinExistence type="predicted"/>
<dbReference type="InterPro" id="IPR001761">
    <property type="entry name" value="Peripla_BP/Lac1_sug-bd_dom"/>
</dbReference>
<dbReference type="CDD" id="cd06267">
    <property type="entry name" value="PBP1_LacI_sugar_binding-like"/>
    <property type="match status" value="1"/>
</dbReference>
<keyword evidence="2 5" id="KW-0238">DNA-binding</keyword>
<sequence>MNVRRPTILDVASTAGVSTATVSRVINGAQNVDKELSRRVRSAVRATGYVPNAAGRSLRSGASAQVAVVTPDAENPYFTRVISEVERMARGQGYSVMVAHTEDDLEREREVFPQLVSRQIAGVILTVVDENLSDVTPLLAAETPLVLVDRRVHGADVDLVVTDNLDAGRRGAQHLAEQGFRRPVVLTGPEGLTSTEDRVRGFLAEWSRVGATSGDALGAAADDAPGSSRAGALETPRVIRGDLHLDSGREATEAVLAEGWADVVYATNNRMSAGAFEAMRGLDRAGAADAAGAAAPLGGAGVPGLLATDDDLWTRLVTPSVSVVQQPIRATGRTAARLLGQRMQEPGEDPSTILLRPRILERESTRRREG</sequence>
<organism evidence="5 6">
    <name type="scientific">Brachybacterium halotolerans</name>
    <dbReference type="NCBI Taxonomy" id="2795215"/>
    <lineage>
        <taxon>Bacteria</taxon>
        <taxon>Bacillati</taxon>
        <taxon>Actinomycetota</taxon>
        <taxon>Actinomycetes</taxon>
        <taxon>Micrococcales</taxon>
        <taxon>Dermabacteraceae</taxon>
        <taxon>Brachybacterium</taxon>
    </lineage>
</organism>
<evidence type="ECO:0000256" key="3">
    <source>
        <dbReference type="ARBA" id="ARBA00023163"/>
    </source>
</evidence>
<protein>
    <submittedName>
        <fullName evidence="5">LacI family DNA-binding transcriptional regulator</fullName>
    </submittedName>
</protein>
<dbReference type="Gene3D" id="1.10.260.40">
    <property type="entry name" value="lambda repressor-like DNA-binding domains"/>
    <property type="match status" value="1"/>
</dbReference>
<dbReference type="GO" id="GO:0003677">
    <property type="term" value="F:DNA binding"/>
    <property type="evidence" value="ECO:0007669"/>
    <property type="project" value="UniProtKB-KW"/>
</dbReference>
<evidence type="ECO:0000313" key="6">
    <source>
        <dbReference type="Proteomes" id="UP000612352"/>
    </source>
</evidence>
<keyword evidence="6" id="KW-1185">Reference proteome</keyword>
<evidence type="ECO:0000313" key="5">
    <source>
        <dbReference type="EMBL" id="MBK0331744.1"/>
    </source>
</evidence>
<dbReference type="PROSITE" id="PS00356">
    <property type="entry name" value="HTH_LACI_1"/>
    <property type="match status" value="1"/>
</dbReference>
<dbReference type="Pfam" id="PF00532">
    <property type="entry name" value="Peripla_BP_1"/>
    <property type="match status" value="1"/>
</dbReference>
<comment type="caution">
    <text evidence="5">The sequence shown here is derived from an EMBL/GenBank/DDBJ whole genome shotgun (WGS) entry which is preliminary data.</text>
</comment>
<dbReference type="SUPFAM" id="SSF53822">
    <property type="entry name" value="Periplasmic binding protein-like I"/>
    <property type="match status" value="1"/>
</dbReference>
<evidence type="ECO:0000256" key="1">
    <source>
        <dbReference type="ARBA" id="ARBA00023015"/>
    </source>
</evidence>
<dbReference type="CDD" id="cd01392">
    <property type="entry name" value="HTH_LacI"/>
    <property type="match status" value="1"/>
</dbReference>